<dbReference type="GO" id="GO:0004519">
    <property type="term" value="F:endonuclease activity"/>
    <property type="evidence" value="ECO:0007669"/>
    <property type="project" value="UniProtKB-KW"/>
</dbReference>
<comment type="caution">
    <text evidence="2">The sequence shown here is derived from an EMBL/GenBank/DDBJ whole genome shotgun (WGS) entry which is preliminary data.</text>
</comment>
<dbReference type="EMBL" id="JACQXR010000043">
    <property type="protein sequence ID" value="MBI4726325.1"/>
    <property type="molecule type" value="Genomic_DNA"/>
</dbReference>
<sequence>MNENNLKHNNTYIAYLKAICSLSRLFSESNTPYLHYRIAENIFCKAFKAENLSRDDLAYDARMGEVGIGLKTFIDKGTNSEKITELNVFSNQLRKLSGNDLAIRLSELRNERIEFANRTYGIKSAIYHCVARKKQLLKIFESSYDLIDIDDIKKIKTQEASISFEDGKNEYSFNFSKTTLFKKFYTPQDALIVDIEILDDPLQLIHQLFNQQIKRLTKREIAGVNFVVLPLYSLRESKVGHKVVPEKSGLNQWNAGGRTRDVGEVYIPVPNIIHSKYLKFFPDRETPFNLHVPTTETLSTKLCQENSKALMTNPNNALSDWLLRKVLNLKEGELLTYDKLKLLGIDSVRITKIDNQNYKIDFAKIDSYEKFIEGKNEEE</sequence>
<proteinExistence type="predicted"/>
<dbReference type="Pfam" id="PF20731">
    <property type="entry name" value="RE_NgoFVII_C"/>
    <property type="match status" value="1"/>
</dbReference>
<dbReference type="InterPro" id="IPR048923">
    <property type="entry name" value="RE_NgoFVII_C"/>
</dbReference>
<evidence type="ECO:0000313" key="2">
    <source>
        <dbReference type="EMBL" id="MBI4726325.1"/>
    </source>
</evidence>
<keyword evidence="2" id="KW-0378">Hydrolase</keyword>
<dbReference type="AlphaFoldDB" id="A0A933I800"/>
<gene>
    <name evidence="2" type="ORF">HY768_03715</name>
</gene>
<organism evidence="2 3">
    <name type="scientific">candidate division TA06 bacterium</name>
    <dbReference type="NCBI Taxonomy" id="2250710"/>
    <lineage>
        <taxon>Bacteria</taxon>
        <taxon>Bacteria division TA06</taxon>
    </lineage>
</organism>
<reference evidence="2" key="1">
    <citation type="submission" date="2020-07" db="EMBL/GenBank/DDBJ databases">
        <title>Huge and variable diversity of episymbiotic CPR bacteria and DPANN archaea in groundwater ecosystems.</title>
        <authorList>
            <person name="He C.Y."/>
            <person name="Keren R."/>
            <person name="Whittaker M."/>
            <person name="Farag I.F."/>
            <person name="Doudna J."/>
            <person name="Cate J.H.D."/>
            <person name="Banfield J.F."/>
        </authorList>
    </citation>
    <scope>NUCLEOTIDE SEQUENCE</scope>
    <source>
        <strain evidence="2">NC_groundwater_1520_Pr4_B-0.1um_53_5</strain>
    </source>
</reference>
<accession>A0A933I800</accession>
<protein>
    <submittedName>
        <fullName evidence="2">Restriction endonuclease</fullName>
    </submittedName>
</protein>
<feature type="domain" description="Restriction endonuclease type II NgoFVII C-terminal B3-like DNA-binding" evidence="1">
    <location>
        <begin position="242"/>
        <end position="354"/>
    </location>
</feature>
<name>A0A933I800_UNCT6</name>
<dbReference type="Proteomes" id="UP000736328">
    <property type="component" value="Unassembled WGS sequence"/>
</dbReference>
<keyword evidence="2" id="KW-0255">Endonuclease</keyword>
<keyword evidence="2" id="KW-0540">Nuclease</keyword>
<evidence type="ECO:0000313" key="3">
    <source>
        <dbReference type="Proteomes" id="UP000736328"/>
    </source>
</evidence>
<evidence type="ECO:0000259" key="1">
    <source>
        <dbReference type="Pfam" id="PF20731"/>
    </source>
</evidence>